<proteinExistence type="predicted"/>
<name>A0AC34GA84_9BILA</name>
<dbReference type="WBParaSite" id="ES5_v2.g26643.t1">
    <property type="protein sequence ID" value="ES5_v2.g26643.t1"/>
    <property type="gene ID" value="ES5_v2.g26643"/>
</dbReference>
<protein>
    <submittedName>
        <fullName evidence="2">JmjC domain-containing protein</fullName>
    </submittedName>
</protein>
<evidence type="ECO:0000313" key="1">
    <source>
        <dbReference type="Proteomes" id="UP000887579"/>
    </source>
</evidence>
<accession>A0AC34GA84</accession>
<dbReference type="Proteomes" id="UP000887579">
    <property type="component" value="Unplaced"/>
</dbReference>
<reference evidence="2" key="1">
    <citation type="submission" date="2022-11" db="UniProtKB">
        <authorList>
            <consortium name="WormBaseParasite"/>
        </authorList>
    </citation>
    <scope>IDENTIFICATION</scope>
</reference>
<organism evidence="1 2">
    <name type="scientific">Panagrolaimus sp. ES5</name>
    <dbReference type="NCBI Taxonomy" id="591445"/>
    <lineage>
        <taxon>Eukaryota</taxon>
        <taxon>Metazoa</taxon>
        <taxon>Ecdysozoa</taxon>
        <taxon>Nematoda</taxon>
        <taxon>Chromadorea</taxon>
        <taxon>Rhabditida</taxon>
        <taxon>Tylenchina</taxon>
        <taxon>Panagrolaimomorpha</taxon>
        <taxon>Panagrolaimoidea</taxon>
        <taxon>Panagrolaimidae</taxon>
        <taxon>Panagrolaimus</taxon>
    </lineage>
</organism>
<evidence type="ECO:0000313" key="2">
    <source>
        <dbReference type="WBParaSite" id="ES5_v2.g26643.t1"/>
    </source>
</evidence>
<sequence>KFDVPGLTSSSSFCGDFRTGSCLHQDPYCLNAVSLLFPQSANKYWLSFLPKYKKRFDDIFQQIPYYKCCTTPFSHKKFVIDIELIEALDFPFWIAEQKPGYLTYLGCGAYHQVQNAGINWMESVAFISYRWEVGAHRQPINCCQADKEFYQEDQWKPIRNYMIQEEEQMKTQWSNFGDEKISKKAEVMKIEVNQKAKLFELNQNLNNEGDDEVCKDKNGIDLSAFEFNIDPMFSRISKSEMEKDLPASDEENLLDRISEEKKSYENENELINEEEKFIFGYQNEMFEDNELLYQNQIFGQNEFNQEINKENQVFEQNESDEENKSDEENLYEAENEKLPGSKKIIQIRATILTSDDALPINLQEPVPPSKEIQSKLDKINKRIHKNQRQRQAPATKEYAAKRPPKKGPRKPDIKHRKKVLDAIQHSKNETKAAKIIFERTSKAN</sequence>